<evidence type="ECO:0008006" key="3">
    <source>
        <dbReference type="Google" id="ProtNLM"/>
    </source>
</evidence>
<dbReference type="AlphaFoldDB" id="A0A8R7TRI0"/>
<sequence length="121" mass="13710">MIEGDSKLLSVVANGLPTTEDFEHVTDLEILKVPPVPMDKFLYLFIGLISTANNFKRRIVVLKRRIVVRRTGVSCVGSDHLIEDPSSCFDCIFIHYVLGYTLSQDNTLQNFVKTLLVFCLF</sequence>
<name>A0A8R7TRI0_TRIUA</name>
<accession>A0A8R7TRI0</accession>
<dbReference type="Gramene" id="TuG1812G0300000762.01.T04">
    <property type="protein sequence ID" value="TuG1812G0300000762.01.T04.cds262257"/>
    <property type="gene ID" value="TuG1812G0300000762.01"/>
</dbReference>
<reference evidence="2" key="1">
    <citation type="journal article" date="2013" name="Nature">
        <title>Draft genome of the wheat A-genome progenitor Triticum urartu.</title>
        <authorList>
            <person name="Ling H.Q."/>
            <person name="Zhao S."/>
            <person name="Liu D."/>
            <person name="Wang J."/>
            <person name="Sun H."/>
            <person name="Zhang C."/>
            <person name="Fan H."/>
            <person name="Li D."/>
            <person name="Dong L."/>
            <person name="Tao Y."/>
            <person name="Gao C."/>
            <person name="Wu H."/>
            <person name="Li Y."/>
            <person name="Cui Y."/>
            <person name="Guo X."/>
            <person name="Zheng S."/>
            <person name="Wang B."/>
            <person name="Yu K."/>
            <person name="Liang Q."/>
            <person name="Yang W."/>
            <person name="Lou X."/>
            <person name="Chen J."/>
            <person name="Feng M."/>
            <person name="Jian J."/>
            <person name="Zhang X."/>
            <person name="Luo G."/>
            <person name="Jiang Y."/>
            <person name="Liu J."/>
            <person name="Wang Z."/>
            <person name="Sha Y."/>
            <person name="Zhang B."/>
            <person name="Wu H."/>
            <person name="Tang D."/>
            <person name="Shen Q."/>
            <person name="Xue P."/>
            <person name="Zou S."/>
            <person name="Wang X."/>
            <person name="Liu X."/>
            <person name="Wang F."/>
            <person name="Yang Y."/>
            <person name="An X."/>
            <person name="Dong Z."/>
            <person name="Zhang K."/>
            <person name="Zhang X."/>
            <person name="Luo M.C."/>
            <person name="Dvorak J."/>
            <person name="Tong Y."/>
            <person name="Wang J."/>
            <person name="Yang H."/>
            <person name="Li Z."/>
            <person name="Wang D."/>
            <person name="Zhang A."/>
            <person name="Wang J."/>
        </authorList>
    </citation>
    <scope>NUCLEOTIDE SEQUENCE</scope>
    <source>
        <strain evidence="2">cv. G1812</strain>
    </source>
</reference>
<evidence type="ECO:0000313" key="2">
    <source>
        <dbReference type="Proteomes" id="UP000015106"/>
    </source>
</evidence>
<reference evidence="1" key="2">
    <citation type="submission" date="2018-03" db="EMBL/GenBank/DDBJ databases">
        <title>The Triticum urartu genome reveals the dynamic nature of wheat genome evolution.</title>
        <authorList>
            <person name="Ling H."/>
            <person name="Ma B."/>
            <person name="Shi X."/>
            <person name="Liu H."/>
            <person name="Dong L."/>
            <person name="Sun H."/>
            <person name="Cao Y."/>
            <person name="Gao Q."/>
            <person name="Zheng S."/>
            <person name="Li Y."/>
            <person name="Yu Y."/>
            <person name="Du H."/>
            <person name="Qi M."/>
            <person name="Li Y."/>
            <person name="Yu H."/>
            <person name="Cui Y."/>
            <person name="Wang N."/>
            <person name="Chen C."/>
            <person name="Wu H."/>
            <person name="Zhao Y."/>
            <person name="Zhang J."/>
            <person name="Li Y."/>
            <person name="Zhou W."/>
            <person name="Zhang B."/>
            <person name="Hu W."/>
            <person name="Eijk M."/>
            <person name="Tang J."/>
            <person name="Witsenboer H."/>
            <person name="Zhao S."/>
            <person name="Li Z."/>
            <person name="Zhang A."/>
            <person name="Wang D."/>
            <person name="Liang C."/>
        </authorList>
    </citation>
    <scope>NUCLEOTIDE SEQUENCE [LARGE SCALE GENOMIC DNA]</scope>
    <source>
        <strain evidence="1">cv. G1812</strain>
    </source>
</reference>
<reference evidence="1" key="3">
    <citation type="submission" date="2022-06" db="UniProtKB">
        <authorList>
            <consortium name="EnsemblPlants"/>
        </authorList>
    </citation>
    <scope>IDENTIFICATION</scope>
</reference>
<dbReference type="Proteomes" id="UP000015106">
    <property type="component" value="Chromosome 3"/>
</dbReference>
<organism evidence="1 2">
    <name type="scientific">Triticum urartu</name>
    <name type="common">Red wild einkorn</name>
    <name type="synonym">Crithodium urartu</name>
    <dbReference type="NCBI Taxonomy" id="4572"/>
    <lineage>
        <taxon>Eukaryota</taxon>
        <taxon>Viridiplantae</taxon>
        <taxon>Streptophyta</taxon>
        <taxon>Embryophyta</taxon>
        <taxon>Tracheophyta</taxon>
        <taxon>Spermatophyta</taxon>
        <taxon>Magnoliopsida</taxon>
        <taxon>Liliopsida</taxon>
        <taxon>Poales</taxon>
        <taxon>Poaceae</taxon>
        <taxon>BOP clade</taxon>
        <taxon>Pooideae</taxon>
        <taxon>Triticodae</taxon>
        <taxon>Triticeae</taxon>
        <taxon>Triticinae</taxon>
        <taxon>Triticum</taxon>
    </lineage>
</organism>
<dbReference type="EnsemblPlants" id="TuG1812G0300000762.01.T04">
    <property type="protein sequence ID" value="TuG1812G0300000762.01.T04.cds262257"/>
    <property type="gene ID" value="TuG1812G0300000762.01"/>
</dbReference>
<evidence type="ECO:0000313" key="1">
    <source>
        <dbReference type="EnsemblPlants" id="TuG1812G0300000762.01.T04.cds262257"/>
    </source>
</evidence>
<keyword evidence="2" id="KW-1185">Reference proteome</keyword>
<protein>
    <recommendedName>
        <fullName evidence="3">Hexosyltransferase</fullName>
    </recommendedName>
</protein>
<proteinExistence type="predicted"/>